<evidence type="ECO:0000256" key="1">
    <source>
        <dbReference type="ARBA" id="ARBA00022737"/>
    </source>
</evidence>
<keyword evidence="1" id="KW-0677">Repeat</keyword>
<dbReference type="PANTHER" id="PTHR24201">
    <property type="entry name" value="ANK_REP_REGION DOMAIN-CONTAINING PROTEIN"/>
    <property type="match status" value="1"/>
</dbReference>
<protein>
    <submittedName>
        <fullName evidence="4">Uncharacterized protein</fullName>
    </submittedName>
</protein>
<accession>A0ABR2WLR3</accession>
<organism evidence="4 5">
    <name type="scientific">Basidiobolus ranarum</name>
    <dbReference type="NCBI Taxonomy" id="34480"/>
    <lineage>
        <taxon>Eukaryota</taxon>
        <taxon>Fungi</taxon>
        <taxon>Fungi incertae sedis</taxon>
        <taxon>Zoopagomycota</taxon>
        <taxon>Entomophthoromycotina</taxon>
        <taxon>Basidiobolomycetes</taxon>
        <taxon>Basidiobolales</taxon>
        <taxon>Basidiobolaceae</taxon>
        <taxon>Basidiobolus</taxon>
    </lineage>
</organism>
<gene>
    <name evidence="4" type="ORF">K7432_011777</name>
</gene>
<dbReference type="PROSITE" id="PS50088">
    <property type="entry name" value="ANK_REPEAT"/>
    <property type="match status" value="2"/>
</dbReference>
<name>A0ABR2WLR3_9FUNG</name>
<keyword evidence="5" id="KW-1185">Reference proteome</keyword>
<feature type="repeat" description="ANK" evidence="3">
    <location>
        <begin position="197"/>
        <end position="229"/>
    </location>
</feature>
<dbReference type="Pfam" id="PF12796">
    <property type="entry name" value="Ank_2"/>
    <property type="match status" value="1"/>
</dbReference>
<dbReference type="InterPro" id="IPR036770">
    <property type="entry name" value="Ankyrin_rpt-contain_sf"/>
</dbReference>
<dbReference type="InterPro" id="IPR050776">
    <property type="entry name" value="Ank_Repeat/CDKN_Inhibitor"/>
</dbReference>
<dbReference type="SUPFAM" id="SSF48403">
    <property type="entry name" value="Ankyrin repeat"/>
    <property type="match status" value="1"/>
</dbReference>
<dbReference type="EMBL" id="JASJQH010000951">
    <property type="protein sequence ID" value="KAK9762455.1"/>
    <property type="molecule type" value="Genomic_DNA"/>
</dbReference>
<dbReference type="PANTHER" id="PTHR24201:SF16">
    <property type="entry name" value="ANKYRIN-1-LIKE-RELATED"/>
    <property type="match status" value="1"/>
</dbReference>
<dbReference type="Pfam" id="PF00023">
    <property type="entry name" value="Ank"/>
    <property type="match status" value="1"/>
</dbReference>
<evidence type="ECO:0000256" key="2">
    <source>
        <dbReference type="ARBA" id="ARBA00023043"/>
    </source>
</evidence>
<dbReference type="Proteomes" id="UP001479436">
    <property type="component" value="Unassembled WGS sequence"/>
</dbReference>
<evidence type="ECO:0000256" key="3">
    <source>
        <dbReference type="PROSITE-ProRule" id="PRU00023"/>
    </source>
</evidence>
<evidence type="ECO:0000313" key="4">
    <source>
        <dbReference type="EMBL" id="KAK9762455.1"/>
    </source>
</evidence>
<dbReference type="PRINTS" id="PR01415">
    <property type="entry name" value="ANKYRIN"/>
</dbReference>
<evidence type="ECO:0000313" key="5">
    <source>
        <dbReference type="Proteomes" id="UP001479436"/>
    </source>
</evidence>
<dbReference type="SMART" id="SM00248">
    <property type="entry name" value="ANK"/>
    <property type="match status" value="3"/>
</dbReference>
<sequence length="320" mass="34965">MGSDSDQPEINVPSETIDALPEKQTNLDDAIKTFNLLEALRAGDKTTLKSLIETAGKQNPAEHKIYPLHLAIGCASKEILQYVLTLPGIHINQTDQNGNSPLHLAAKSGRVDAIRLLMQHPDIDDTICNHQGKLALHVAKNTESAELLHDMRQTFIASKTKDLNEAVASGDLTALLTLLKSQRVTNLLDLSSQDPVTGSTALHEAARQGNAEVVKWLMEKGADVFARDKKGKLPVDVSTNESIKSLLKEVPSTLQPTVAGQAPKISGTLQKWTNYASGYKSRWCLIIPRRSEINSFVILEITTPCHHASIEYPSPVPPLR</sequence>
<dbReference type="PROSITE" id="PS50297">
    <property type="entry name" value="ANK_REP_REGION"/>
    <property type="match status" value="2"/>
</dbReference>
<comment type="caution">
    <text evidence="4">The sequence shown here is derived from an EMBL/GenBank/DDBJ whole genome shotgun (WGS) entry which is preliminary data.</text>
</comment>
<keyword evidence="2 3" id="KW-0040">ANK repeat</keyword>
<feature type="repeat" description="ANK" evidence="3">
    <location>
        <begin position="97"/>
        <end position="120"/>
    </location>
</feature>
<proteinExistence type="predicted"/>
<dbReference type="Gene3D" id="1.25.40.20">
    <property type="entry name" value="Ankyrin repeat-containing domain"/>
    <property type="match status" value="2"/>
</dbReference>
<reference evidence="4 5" key="1">
    <citation type="submission" date="2023-04" db="EMBL/GenBank/DDBJ databases">
        <title>Genome of Basidiobolus ranarum AG-B5.</title>
        <authorList>
            <person name="Stajich J.E."/>
            <person name="Carter-House D."/>
            <person name="Gryganskyi A."/>
        </authorList>
    </citation>
    <scope>NUCLEOTIDE SEQUENCE [LARGE SCALE GENOMIC DNA]</scope>
    <source>
        <strain evidence="4 5">AG-B5</strain>
    </source>
</reference>
<dbReference type="InterPro" id="IPR002110">
    <property type="entry name" value="Ankyrin_rpt"/>
</dbReference>